<evidence type="ECO:0000256" key="2">
    <source>
        <dbReference type="SAM" id="SignalP"/>
    </source>
</evidence>
<keyword evidence="4" id="KW-1185">Reference proteome</keyword>
<feature type="signal peptide" evidence="2">
    <location>
        <begin position="1"/>
        <end position="25"/>
    </location>
</feature>
<reference evidence="3 4" key="1">
    <citation type="journal article" date="2012" name="J. Bacteriol.">
        <title>Draft Genome Sequence of Oceaniovalibus guishaninsula JLT2003T.</title>
        <authorList>
            <person name="Tang K."/>
            <person name="Liu K."/>
            <person name="Jiao N."/>
        </authorList>
    </citation>
    <scope>NUCLEOTIDE SEQUENCE [LARGE SCALE GENOMIC DNA]</scope>
    <source>
        <strain evidence="3 4">JLT2003</strain>
    </source>
</reference>
<dbReference type="EMBL" id="AMGO01000020">
    <property type="protein sequence ID" value="EKE44800.1"/>
    <property type="molecule type" value="Genomic_DNA"/>
</dbReference>
<evidence type="ECO:0000256" key="1">
    <source>
        <dbReference type="SAM" id="Phobius"/>
    </source>
</evidence>
<protein>
    <submittedName>
        <fullName evidence="3">Uncharacterized protein</fullName>
    </submittedName>
</protein>
<keyword evidence="1" id="KW-0472">Membrane</keyword>
<feature type="transmembrane region" description="Helical" evidence="1">
    <location>
        <begin position="214"/>
        <end position="233"/>
    </location>
</feature>
<name>K2I708_9RHOB</name>
<proteinExistence type="predicted"/>
<dbReference type="OrthoDB" id="7433198at2"/>
<dbReference type="Proteomes" id="UP000006765">
    <property type="component" value="Unassembled WGS sequence"/>
</dbReference>
<keyword evidence="1" id="KW-0812">Transmembrane</keyword>
<comment type="caution">
    <text evidence="3">The sequence shown here is derived from an EMBL/GenBank/DDBJ whole genome shotgun (WGS) entry which is preliminary data.</text>
</comment>
<gene>
    <name evidence="3" type="ORF">OCGS_1183</name>
</gene>
<feature type="chain" id="PRO_5003858512" evidence="2">
    <location>
        <begin position="26"/>
        <end position="242"/>
    </location>
</feature>
<dbReference type="RefSeq" id="WP_007426335.1">
    <property type="nucleotide sequence ID" value="NZ_AMGO01000020.1"/>
</dbReference>
<keyword evidence="1" id="KW-1133">Transmembrane helix</keyword>
<sequence>MKSYRMTAVLAAATLALTVPVTGWAATFKAALTELNGSGVSGSVIFDVDRTANTLRARAEIFGLTPDRLHVNHIHGRFNDDGTPRDSILPTMDLDDDGDGFVEVLEAAPNYGDILLSLEPALALPDPDPSAVHSGPFADASGVLRYDLLFDLTDDSIFFSPVLGNDYTSADIFPLHLREYVIHGLIVPGGIDPSAPDGGFVATMPVAAAEISPVPLPGAAGLLLLGLSGMGILGRRRMKRPA</sequence>
<dbReference type="AlphaFoldDB" id="K2I708"/>
<organism evidence="3 4">
    <name type="scientific">Oceaniovalibus guishaninsula JLT2003</name>
    <dbReference type="NCBI Taxonomy" id="1231392"/>
    <lineage>
        <taxon>Bacteria</taxon>
        <taxon>Pseudomonadati</taxon>
        <taxon>Pseudomonadota</taxon>
        <taxon>Alphaproteobacteria</taxon>
        <taxon>Rhodobacterales</taxon>
        <taxon>Roseobacteraceae</taxon>
        <taxon>Oceaniovalibus</taxon>
    </lineage>
</organism>
<dbReference type="eggNOG" id="COG3210">
    <property type="taxonomic scope" value="Bacteria"/>
</dbReference>
<accession>K2I708</accession>
<evidence type="ECO:0000313" key="4">
    <source>
        <dbReference type="Proteomes" id="UP000006765"/>
    </source>
</evidence>
<keyword evidence="2" id="KW-0732">Signal</keyword>
<evidence type="ECO:0000313" key="3">
    <source>
        <dbReference type="EMBL" id="EKE44800.1"/>
    </source>
</evidence>
<dbReference type="STRING" id="1231392.OCGS_1183"/>